<dbReference type="RefSeq" id="WP_258731889.1">
    <property type="nucleotide sequence ID" value="NZ_JANTHZ010000002.1"/>
</dbReference>
<evidence type="ECO:0000256" key="3">
    <source>
        <dbReference type="ARBA" id="ARBA00066406"/>
    </source>
</evidence>
<dbReference type="FunFam" id="3.40.50.12500:FF:000001">
    <property type="entry name" value="Putative hydantoin racemase"/>
    <property type="match status" value="1"/>
</dbReference>
<protein>
    <recommendedName>
        <fullName evidence="4">Hydantoin racemase</fullName>
        <ecNumber evidence="3">5.1.99.5</ecNumber>
    </recommendedName>
</protein>
<evidence type="ECO:0000313" key="8">
    <source>
        <dbReference type="Proteomes" id="UP001151088"/>
    </source>
</evidence>
<sequence length="250" mass="25677">MRIHLVNPNTTRSMTDKIAAAARAVAGAQTEIRAATSAMGPASIEGYYDDALALPGLLAAVAQAEAEGADAHIVACFDDTGVDAARALARAPVIGIGEAGFHLASLIAHRFAVVTTLSRSIAVIEGNLQRYGLDRRCCAVRASDVAVLELEDPRSDARARISAEIGRAVREDRAEAIVLGCAGMADLARALALEHGVPVVDGVAGAVTLAEGLVRVGLATSKAGAYAPPRPKGYVGRLADFAPPGLPKPD</sequence>
<dbReference type="Pfam" id="PF01177">
    <property type="entry name" value="Asp_Glu_race"/>
    <property type="match status" value="1"/>
</dbReference>
<dbReference type="InterPro" id="IPR052186">
    <property type="entry name" value="Hydantoin_racemase-like"/>
</dbReference>
<evidence type="ECO:0000256" key="1">
    <source>
        <dbReference type="ARBA" id="ARBA00038414"/>
    </source>
</evidence>
<dbReference type="AlphaFoldDB" id="A0A9X2PIE1"/>
<dbReference type="PANTHER" id="PTHR28047">
    <property type="entry name" value="PROTEIN DCG1"/>
    <property type="match status" value="1"/>
</dbReference>
<evidence type="ECO:0000256" key="5">
    <source>
        <dbReference type="ARBA" id="ARBA00093199"/>
    </source>
</evidence>
<accession>A0A9X2PIE1</accession>
<reference evidence="7" key="1">
    <citation type="submission" date="2022-08" db="EMBL/GenBank/DDBJ databases">
        <authorList>
            <person name="Li F."/>
        </authorList>
    </citation>
    <scope>NUCLEOTIDE SEQUENCE</scope>
    <source>
        <strain evidence="7">MQZ15Z-1</strain>
    </source>
</reference>
<dbReference type="PANTHER" id="PTHR28047:SF5">
    <property type="entry name" value="PROTEIN DCG1"/>
    <property type="match status" value="1"/>
</dbReference>
<dbReference type="Gene3D" id="3.40.50.12500">
    <property type="match status" value="1"/>
</dbReference>
<comment type="caution">
    <text evidence="7">The sequence shown here is derived from an EMBL/GenBank/DDBJ whole genome shotgun (WGS) entry which is preliminary data.</text>
</comment>
<dbReference type="InterPro" id="IPR053714">
    <property type="entry name" value="Iso_Racemase_Enz_sf"/>
</dbReference>
<comment type="similarity">
    <text evidence="1">Belongs to the HyuE racemase family.</text>
</comment>
<evidence type="ECO:0000256" key="4">
    <source>
        <dbReference type="ARBA" id="ARBA00067972"/>
    </source>
</evidence>
<comment type="catalytic activity">
    <reaction evidence="2">
        <text>a D-5-monosubstituted hydantoin = a L-5-monosubstituted hydantoin</text>
        <dbReference type="Rhea" id="RHEA:46624"/>
        <dbReference type="ChEBI" id="CHEBI:86339"/>
        <dbReference type="ChEBI" id="CHEBI:86340"/>
        <dbReference type="EC" id="5.1.99.5"/>
    </reaction>
</comment>
<comment type="catalytic activity">
    <reaction evidence="5">
        <text>D-5-benzylhydantoin = L-5-benzylhydantoin</text>
        <dbReference type="Rhea" id="RHEA:83991"/>
        <dbReference type="ChEBI" id="CHEBI:176864"/>
        <dbReference type="ChEBI" id="CHEBI:233540"/>
    </reaction>
</comment>
<comment type="catalytic activity">
    <reaction evidence="6">
        <text>D-5-isobutylhydantoin = L-5-isobutylhydantoin</text>
        <dbReference type="Rhea" id="RHEA:84231"/>
        <dbReference type="ChEBI" id="CHEBI:233609"/>
        <dbReference type="ChEBI" id="CHEBI:233610"/>
    </reaction>
</comment>
<evidence type="ECO:0000313" key="7">
    <source>
        <dbReference type="EMBL" id="MCS0494848.1"/>
    </source>
</evidence>
<keyword evidence="8" id="KW-1185">Reference proteome</keyword>
<dbReference type="GO" id="GO:0036348">
    <property type="term" value="F:hydantoin racemase activity"/>
    <property type="evidence" value="ECO:0007669"/>
    <property type="project" value="UniProtKB-EC"/>
</dbReference>
<dbReference type="GO" id="GO:0047661">
    <property type="term" value="F:amino-acid racemase activity"/>
    <property type="evidence" value="ECO:0007669"/>
    <property type="project" value="InterPro"/>
</dbReference>
<proteinExistence type="inferred from homology"/>
<dbReference type="EC" id="5.1.99.5" evidence="3"/>
<evidence type="ECO:0000256" key="2">
    <source>
        <dbReference type="ARBA" id="ARBA00051635"/>
    </source>
</evidence>
<dbReference type="EMBL" id="JANTHZ010000002">
    <property type="protein sequence ID" value="MCS0494848.1"/>
    <property type="molecule type" value="Genomic_DNA"/>
</dbReference>
<dbReference type="Proteomes" id="UP001151088">
    <property type="component" value="Unassembled WGS sequence"/>
</dbReference>
<evidence type="ECO:0000256" key="6">
    <source>
        <dbReference type="ARBA" id="ARBA00093234"/>
    </source>
</evidence>
<gene>
    <name evidence="7" type="ORF">NVS89_07040</name>
</gene>
<dbReference type="InterPro" id="IPR015942">
    <property type="entry name" value="Asp/Glu/hydantoin_racemase"/>
</dbReference>
<name>A0A9X2PIE1_9HYPH</name>
<organism evidence="7 8">
    <name type="scientific">Ancylobacter mangrovi</name>
    <dbReference type="NCBI Taxonomy" id="2972472"/>
    <lineage>
        <taxon>Bacteria</taxon>
        <taxon>Pseudomonadati</taxon>
        <taxon>Pseudomonadota</taxon>
        <taxon>Alphaproteobacteria</taxon>
        <taxon>Hyphomicrobiales</taxon>
        <taxon>Xanthobacteraceae</taxon>
        <taxon>Ancylobacter</taxon>
    </lineage>
</organism>